<keyword evidence="3" id="KW-1185">Reference proteome</keyword>
<evidence type="ECO:0000256" key="1">
    <source>
        <dbReference type="SAM" id="SignalP"/>
    </source>
</evidence>
<dbReference type="RefSeq" id="WP_251781229.1">
    <property type="nucleotide sequence ID" value="NZ_JAMKFE010000022.1"/>
</dbReference>
<evidence type="ECO:0008006" key="4">
    <source>
        <dbReference type="Google" id="ProtNLM"/>
    </source>
</evidence>
<dbReference type="EMBL" id="JAMKFE010000022">
    <property type="protein sequence ID" value="MCM5682683.1"/>
    <property type="molecule type" value="Genomic_DNA"/>
</dbReference>
<protein>
    <recommendedName>
        <fullName evidence="4">Lipoprotein</fullName>
    </recommendedName>
</protein>
<reference evidence="2" key="1">
    <citation type="submission" date="2022-05" db="EMBL/GenBank/DDBJ databases">
        <title>Schlegelella sp. nov., isolated from mangrove soil.</title>
        <authorList>
            <person name="Liu Y."/>
            <person name="Ge X."/>
            <person name="Liu W."/>
        </authorList>
    </citation>
    <scope>NUCLEOTIDE SEQUENCE</scope>
    <source>
        <strain evidence="2">S2-27</strain>
    </source>
</reference>
<gene>
    <name evidence="2" type="ORF">M8A51_24390</name>
</gene>
<evidence type="ECO:0000313" key="3">
    <source>
        <dbReference type="Proteomes" id="UP001165541"/>
    </source>
</evidence>
<organism evidence="2 3">
    <name type="scientific">Caldimonas mangrovi</name>
    <dbReference type="NCBI Taxonomy" id="2944811"/>
    <lineage>
        <taxon>Bacteria</taxon>
        <taxon>Pseudomonadati</taxon>
        <taxon>Pseudomonadota</taxon>
        <taxon>Betaproteobacteria</taxon>
        <taxon>Burkholderiales</taxon>
        <taxon>Sphaerotilaceae</taxon>
        <taxon>Caldimonas</taxon>
    </lineage>
</organism>
<proteinExistence type="predicted"/>
<dbReference type="Proteomes" id="UP001165541">
    <property type="component" value="Unassembled WGS sequence"/>
</dbReference>
<evidence type="ECO:0000313" key="2">
    <source>
        <dbReference type="EMBL" id="MCM5682683.1"/>
    </source>
</evidence>
<name>A0ABT0YXX0_9BURK</name>
<accession>A0ABT0YXX0</accession>
<feature type="signal peptide" evidence="1">
    <location>
        <begin position="1"/>
        <end position="21"/>
    </location>
</feature>
<comment type="caution">
    <text evidence="2">The sequence shown here is derived from an EMBL/GenBank/DDBJ whole genome shotgun (WGS) entry which is preliminary data.</text>
</comment>
<sequence>MIRAFTLALTVLVVSPTAVHAVRDPVPIQDAGRVQIVHSDTRGATVEDARMAISYAAQQKGWVILTDNPGTLALKYDKQGRHQAVIDVLYDAQSYEFKYVSSFGLGYEDAPEGVKIHPAYNNWLTQLRSQIAKVVAEQK</sequence>
<feature type="chain" id="PRO_5045051959" description="Lipoprotein" evidence="1">
    <location>
        <begin position="22"/>
        <end position="139"/>
    </location>
</feature>
<keyword evidence="1" id="KW-0732">Signal</keyword>